<organism evidence="1 2">
    <name type="scientific">Dermacentor silvarum</name>
    <name type="common">Tick</name>
    <dbReference type="NCBI Taxonomy" id="543639"/>
    <lineage>
        <taxon>Eukaryota</taxon>
        <taxon>Metazoa</taxon>
        <taxon>Ecdysozoa</taxon>
        <taxon>Arthropoda</taxon>
        <taxon>Chelicerata</taxon>
        <taxon>Arachnida</taxon>
        <taxon>Acari</taxon>
        <taxon>Parasitiformes</taxon>
        <taxon>Ixodida</taxon>
        <taxon>Ixodoidea</taxon>
        <taxon>Ixodidae</taxon>
        <taxon>Rhipicephalinae</taxon>
        <taxon>Dermacentor</taxon>
    </lineage>
</organism>
<keyword evidence="2" id="KW-1185">Reference proteome</keyword>
<protein>
    <submittedName>
        <fullName evidence="1">Uncharacterized protein</fullName>
    </submittedName>
</protein>
<reference evidence="1" key="1">
    <citation type="submission" date="2020-05" db="EMBL/GenBank/DDBJ databases">
        <title>Large-scale comparative analyses of tick genomes elucidate their genetic diversity and vector capacities.</title>
        <authorList>
            <person name="Jia N."/>
            <person name="Wang J."/>
            <person name="Shi W."/>
            <person name="Du L."/>
            <person name="Sun Y."/>
            <person name="Zhan W."/>
            <person name="Jiang J."/>
            <person name="Wang Q."/>
            <person name="Zhang B."/>
            <person name="Ji P."/>
            <person name="Sakyi L.B."/>
            <person name="Cui X."/>
            <person name="Yuan T."/>
            <person name="Jiang B."/>
            <person name="Yang W."/>
            <person name="Lam T.T.-Y."/>
            <person name="Chang Q."/>
            <person name="Ding S."/>
            <person name="Wang X."/>
            <person name="Zhu J."/>
            <person name="Ruan X."/>
            <person name="Zhao L."/>
            <person name="Wei J."/>
            <person name="Que T."/>
            <person name="Du C."/>
            <person name="Cheng J."/>
            <person name="Dai P."/>
            <person name="Han X."/>
            <person name="Huang E."/>
            <person name="Gao Y."/>
            <person name="Liu J."/>
            <person name="Shao H."/>
            <person name="Ye R."/>
            <person name="Li L."/>
            <person name="Wei W."/>
            <person name="Wang X."/>
            <person name="Wang C."/>
            <person name="Yang T."/>
            <person name="Huo Q."/>
            <person name="Li W."/>
            <person name="Guo W."/>
            <person name="Chen H."/>
            <person name="Zhou L."/>
            <person name="Ni X."/>
            <person name="Tian J."/>
            <person name="Zhou Y."/>
            <person name="Sheng Y."/>
            <person name="Liu T."/>
            <person name="Pan Y."/>
            <person name="Xia L."/>
            <person name="Li J."/>
            <person name="Zhao F."/>
            <person name="Cao W."/>
        </authorList>
    </citation>
    <scope>NUCLEOTIDE SEQUENCE</scope>
    <source>
        <strain evidence="1">Dsil-2018</strain>
    </source>
</reference>
<evidence type="ECO:0000313" key="1">
    <source>
        <dbReference type="EMBL" id="KAH7960639.1"/>
    </source>
</evidence>
<name>A0ACB8D8C2_DERSI</name>
<dbReference type="Proteomes" id="UP000821865">
    <property type="component" value="Chromosome 3"/>
</dbReference>
<sequence length="319" mass="35275">MGDIAVNLNISNSMLSITLKSKDAITTALSSGTSTKRMKLTQAAHEDLEKAFTWFLDMRAKKMPISGKEVLQQKALNYACMLGVDFEASTGWLTHLKAQHDIVAKVLCGESAASDANDLGSADHKDIVLANLLLCFVMSGLSTSYRIPFLAHDIGPKGEISSHLKAVYELQKDLTVRPVRNLSRKHVYPNNIEKINVGRAVQVLSPAVTAALEHLKKQTLAEQALKENLALEKPLNSLAERAGPALCGSKLLKCKDSDEPYWLKLMELISVWFLWPLQSSYAFSVTDKHNAFSFSSTSENEVYLLVERSDPTKKICPKR</sequence>
<evidence type="ECO:0000313" key="2">
    <source>
        <dbReference type="Proteomes" id="UP000821865"/>
    </source>
</evidence>
<gene>
    <name evidence="1" type="ORF">HPB49_021997</name>
</gene>
<comment type="caution">
    <text evidence="1">The sequence shown here is derived from an EMBL/GenBank/DDBJ whole genome shotgun (WGS) entry which is preliminary data.</text>
</comment>
<accession>A0ACB8D8C2</accession>
<proteinExistence type="predicted"/>
<dbReference type="EMBL" id="CM023472">
    <property type="protein sequence ID" value="KAH7960639.1"/>
    <property type="molecule type" value="Genomic_DNA"/>
</dbReference>